<dbReference type="Pfam" id="PF04965">
    <property type="entry name" value="GPW_gp25"/>
    <property type="match status" value="1"/>
</dbReference>
<organism evidence="2">
    <name type="scientific">Myoviridae sp. ctQf419</name>
    <dbReference type="NCBI Taxonomy" id="2825102"/>
    <lineage>
        <taxon>Viruses</taxon>
        <taxon>Duplodnaviria</taxon>
        <taxon>Heunggongvirae</taxon>
        <taxon>Uroviricota</taxon>
        <taxon>Caudoviricetes</taxon>
    </lineage>
</organism>
<reference evidence="2" key="1">
    <citation type="journal article" date="2021" name="Proc. Natl. Acad. Sci. U.S.A.">
        <title>A Catalog of Tens of Thousands of Viruses from Human Metagenomes Reveals Hidden Associations with Chronic Diseases.</title>
        <authorList>
            <person name="Tisza M.J."/>
            <person name="Buck C.B."/>
        </authorList>
    </citation>
    <scope>NUCLEOTIDE SEQUENCE</scope>
    <source>
        <strain evidence="2">CtQf419</strain>
    </source>
</reference>
<evidence type="ECO:0000259" key="1">
    <source>
        <dbReference type="Pfam" id="PF04965"/>
    </source>
</evidence>
<evidence type="ECO:0000313" key="2">
    <source>
        <dbReference type="EMBL" id="DAF94995.1"/>
    </source>
</evidence>
<dbReference type="InterPro" id="IPR007048">
    <property type="entry name" value="IraD/Gp25-like"/>
</dbReference>
<dbReference type="EMBL" id="BK016102">
    <property type="protein sequence ID" value="DAF94995.1"/>
    <property type="molecule type" value="Genomic_DNA"/>
</dbReference>
<accession>A0A8S5UKN2</accession>
<dbReference type="SUPFAM" id="SSF160719">
    <property type="entry name" value="gpW/gp25-like"/>
    <property type="match status" value="1"/>
</dbReference>
<proteinExistence type="predicted"/>
<name>A0A8S5UKN2_9CAUD</name>
<dbReference type="Gene3D" id="3.10.450.40">
    <property type="match status" value="1"/>
</dbReference>
<protein>
    <submittedName>
        <fullName evidence="2">Baseplate wedge protein</fullName>
    </submittedName>
</protein>
<sequence>MDKGISSPFVRGAQGYFKVDVGADLIKSNIAQILGTIPGERVMLPEFGCKLRNLLFEPMDTATYYLAKTYIVDAIILWEKRIYLNDVELEKDEDKGIFLVSLSWIYNETGTEESSMFLVGNMGVKINE</sequence>
<feature type="domain" description="IraD/Gp25-like" evidence="1">
    <location>
        <begin position="23"/>
        <end position="95"/>
    </location>
</feature>